<protein>
    <recommendedName>
        <fullName evidence="5">Pimeloyl-[acyl-carrier protein] methyl ester esterase</fullName>
        <ecNumber evidence="5">3.1.1.85</ecNumber>
    </recommendedName>
    <alternativeName>
        <fullName evidence="5">Biotin synthesis protein BioH</fullName>
    </alternativeName>
    <alternativeName>
        <fullName evidence="5">Carboxylesterase BioH</fullName>
    </alternativeName>
</protein>
<gene>
    <name evidence="5 7" type="primary">bioH</name>
    <name evidence="7" type="ORF">K0504_09375</name>
</gene>
<name>A0ABS7EHI9_9GAMM</name>
<keyword evidence="1 5" id="KW-0719">Serine esterase</keyword>
<comment type="subunit">
    <text evidence="5">Monomer.</text>
</comment>
<evidence type="ECO:0000256" key="4">
    <source>
        <dbReference type="ARBA" id="ARBA00022801"/>
    </source>
</evidence>
<dbReference type="InterPro" id="IPR010076">
    <property type="entry name" value="BioH"/>
</dbReference>
<comment type="caution">
    <text evidence="7">The sequence shown here is derived from an EMBL/GenBank/DDBJ whole genome shotgun (WGS) entry which is preliminary data.</text>
</comment>
<dbReference type="RefSeq" id="WP_220103926.1">
    <property type="nucleotide sequence ID" value="NZ_JAHZSS010000009.1"/>
</dbReference>
<dbReference type="Proteomes" id="UP001166251">
    <property type="component" value="Unassembled WGS sequence"/>
</dbReference>
<feature type="binding site" evidence="5">
    <location>
        <begin position="78"/>
        <end position="79"/>
    </location>
    <ligand>
        <name>substrate</name>
    </ligand>
</feature>
<feature type="binding site" evidence="5">
    <location>
        <position position="18"/>
    </location>
    <ligand>
        <name>substrate</name>
    </ligand>
</feature>
<dbReference type="NCBIfam" id="TIGR01738">
    <property type="entry name" value="bioH"/>
    <property type="match status" value="1"/>
</dbReference>
<comment type="subcellular location">
    <subcellularLocation>
        <location evidence="5">Cytoplasm</location>
    </subcellularLocation>
</comment>
<reference evidence="7" key="1">
    <citation type="submission" date="2021-07" db="EMBL/GenBank/DDBJ databases">
        <title>Neiella marina sp. nov., isolated from the intestinal content of sea cucumber Apostichopus japonicus.</title>
        <authorList>
            <person name="Bai X."/>
        </authorList>
    </citation>
    <scope>NUCLEOTIDE SEQUENCE</scope>
    <source>
        <strain evidence="7">126</strain>
    </source>
</reference>
<evidence type="ECO:0000256" key="3">
    <source>
        <dbReference type="ARBA" id="ARBA00022756"/>
    </source>
</evidence>
<dbReference type="GO" id="GO:0090499">
    <property type="term" value="F:pimelyl-[acyl-carrier protein] methyl ester esterase activity"/>
    <property type="evidence" value="ECO:0007669"/>
    <property type="project" value="UniProtKB-EC"/>
</dbReference>
<keyword evidence="3 5" id="KW-0093">Biotin biosynthesis</keyword>
<proteinExistence type="inferred from homology"/>
<dbReference type="InterPro" id="IPR000073">
    <property type="entry name" value="AB_hydrolase_1"/>
</dbReference>
<keyword evidence="2 5" id="KW-0963">Cytoplasm</keyword>
<dbReference type="Gene3D" id="3.40.50.1820">
    <property type="entry name" value="alpha/beta hydrolase"/>
    <property type="match status" value="1"/>
</dbReference>
<dbReference type="EC" id="3.1.1.85" evidence="5"/>
<dbReference type="EMBL" id="JAHZSS010000009">
    <property type="protein sequence ID" value="MBW8191246.1"/>
    <property type="molecule type" value="Genomic_DNA"/>
</dbReference>
<feature type="active site" evidence="5">
    <location>
        <position position="224"/>
    </location>
</feature>
<dbReference type="PANTHER" id="PTHR43798:SF31">
    <property type="entry name" value="AB HYDROLASE SUPERFAMILY PROTEIN YCLE"/>
    <property type="match status" value="1"/>
</dbReference>
<comment type="catalytic activity">
    <reaction evidence="5">
        <text>6-carboxyhexanoyl-[ACP] methyl ester + H2O = 6-carboxyhexanoyl-[ACP] + methanol + H(+)</text>
        <dbReference type="Rhea" id="RHEA:42700"/>
        <dbReference type="Rhea" id="RHEA-COMP:9955"/>
        <dbReference type="Rhea" id="RHEA-COMP:10186"/>
        <dbReference type="ChEBI" id="CHEBI:15377"/>
        <dbReference type="ChEBI" id="CHEBI:15378"/>
        <dbReference type="ChEBI" id="CHEBI:17790"/>
        <dbReference type="ChEBI" id="CHEBI:78846"/>
        <dbReference type="ChEBI" id="CHEBI:82735"/>
        <dbReference type="EC" id="3.1.1.85"/>
    </reaction>
</comment>
<evidence type="ECO:0000256" key="2">
    <source>
        <dbReference type="ARBA" id="ARBA00022490"/>
    </source>
</evidence>
<evidence type="ECO:0000313" key="7">
    <source>
        <dbReference type="EMBL" id="MBW8191246.1"/>
    </source>
</evidence>
<evidence type="ECO:0000256" key="1">
    <source>
        <dbReference type="ARBA" id="ARBA00022487"/>
    </source>
</evidence>
<evidence type="ECO:0000259" key="6">
    <source>
        <dbReference type="Pfam" id="PF00561"/>
    </source>
</evidence>
<feature type="binding site" evidence="5">
    <location>
        <begin position="139"/>
        <end position="143"/>
    </location>
    <ligand>
        <name>substrate</name>
    </ligand>
</feature>
<keyword evidence="8" id="KW-1185">Reference proteome</keyword>
<dbReference type="InterPro" id="IPR050266">
    <property type="entry name" value="AB_hydrolase_sf"/>
</dbReference>
<feature type="domain" description="AB hydrolase-1" evidence="6">
    <location>
        <begin position="12"/>
        <end position="215"/>
    </location>
</feature>
<sequence>MTVMRIGNGDDLVLLHGWGMNGAIFESWAERLKQHFCCHLVHLPGFGGSAACDNADLDEWLDALLPKLPEQAYWLGWSLGGLLVQRLAQRHPERVSAQLLVATTPHFPAVEPWRGIKPQVLAQFVEQLSQNPGKTIERFLAIQAMGSESAKQDIRQIKAQLSAHPAPNDIALQQGLALLQQVDFRDVATQPPQHWLLGKLDSLVPVALAESIQGVATVLPKASHAPFISHPEESTEWLLRATGKLD</sequence>
<keyword evidence="4 5" id="KW-0378">Hydrolase</keyword>
<dbReference type="Pfam" id="PF00561">
    <property type="entry name" value="Abhydrolase_1"/>
    <property type="match status" value="1"/>
</dbReference>
<accession>A0ABS7EHI9</accession>
<dbReference type="SUPFAM" id="SSF53474">
    <property type="entry name" value="alpha/beta-Hydrolases"/>
    <property type="match status" value="1"/>
</dbReference>
<comment type="similarity">
    <text evidence="5">Belongs to the AB hydrolase superfamily. Carboxylesterase BioH family.</text>
</comment>
<organism evidence="7 8">
    <name type="scientific">Neiella holothuriorum</name>
    <dbReference type="NCBI Taxonomy" id="2870530"/>
    <lineage>
        <taxon>Bacteria</taxon>
        <taxon>Pseudomonadati</taxon>
        <taxon>Pseudomonadota</taxon>
        <taxon>Gammaproteobacteria</taxon>
        <taxon>Alteromonadales</taxon>
        <taxon>Echinimonadaceae</taxon>
        <taxon>Neiella</taxon>
    </lineage>
</organism>
<dbReference type="PANTHER" id="PTHR43798">
    <property type="entry name" value="MONOACYLGLYCEROL LIPASE"/>
    <property type="match status" value="1"/>
</dbReference>
<dbReference type="InterPro" id="IPR029058">
    <property type="entry name" value="AB_hydrolase_fold"/>
</dbReference>
<evidence type="ECO:0000256" key="5">
    <source>
        <dbReference type="HAMAP-Rule" id="MF_01260"/>
    </source>
</evidence>
<evidence type="ECO:0000313" key="8">
    <source>
        <dbReference type="Proteomes" id="UP001166251"/>
    </source>
</evidence>
<comment type="function">
    <text evidence="5">The physiological role of BioH is to remove the methyl group introduced by BioC when the pimeloyl moiety is complete. It allows to synthesize pimeloyl-ACP via the fatty acid synthetic pathway through the hydrolysis of the ester bonds of pimeloyl-ACP esters.</text>
</comment>
<feature type="binding site" evidence="5">
    <location>
        <position position="224"/>
    </location>
    <ligand>
        <name>substrate</name>
    </ligand>
</feature>
<feature type="active site" description="Nucleophile" evidence="5">
    <location>
        <position position="78"/>
    </location>
</feature>
<feature type="active site" evidence="5">
    <location>
        <position position="201"/>
    </location>
</feature>
<comment type="pathway">
    <text evidence="5">Cofactor biosynthesis; biotin biosynthesis.</text>
</comment>
<dbReference type="HAMAP" id="MF_01260">
    <property type="entry name" value="Carboxylester"/>
    <property type="match status" value="1"/>
</dbReference>